<dbReference type="InterPro" id="IPR035979">
    <property type="entry name" value="RBD_domain_sf"/>
</dbReference>
<dbReference type="Proteomes" id="UP000594262">
    <property type="component" value="Unplaced"/>
</dbReference>
<dbReference type="GeneID" id="136821675"/>
<feature type="region of interest" description="Disordered" evidence="1">
    <location>
        <begin position="1"/>
        <end position="41"/>
    </location>
</feature>
<sequence>METTEDSSKAKEALHEKEIDSRKIEVNKATPRTNTSKVTPRLRNKSPIAATTASPGLVQPTGAGHLNGVIHPITMATQAAAYPAAWNPASLTALSTPSILTTFQLPPSPHQLLSSAISTGTMPGTANPMFSSFPSPFYPTPEQYAQYYNYITGGSSVPVTPNTNQTGPIRAAPNTNMFHRFQPNLV</sequence>
<proteinExistence type="predicted"/>
<dbReference type="AlphaFoldDB" id="A0A7M6DNX1"/>
<evidence type="ECO:0000313" key="3">
    <source>
        <dbReference type="Proteomes" id="UP000594262"/>
    </source>
</evidence>
<accession>A0A7M6DNX1</accession>
<feature type="compositionally biased region" description="Basic and acidic residues" evidence="1">
    <location>
        <begin position="1"/>
        <end position="26"/>
    </location>
</feature>
<organism evidence="2 3">
    <name type="scientific">Clytia hemisphaerica</name>
    <dbReference type="NCBI Taxonomy" id="252671"/>
    <lineage>
        <taxon>Eukaryota</taxon>
        <taxon>Metazoa</taxon>
        <taxon>Cnidaria</taxon>
        <taxon>Hydrozoa</taxon>
        <taxon>Hydroidolina</taxon>
        <taxon>Leptothecata</taxon>
        <taxon>Obeliida</taxon>
        <taxon>Clytiidae</taxon>
        <taxon>Clytia</taxon>
    </lineage>
</organism>
<dbReference type="GO" id="GO:0003676">
    <property type="term" value="F:nucleic acid binding"/>
    <property type="evidence" value="ECO:0007669"/>
    <property type="project" value="InterPro"/>
</dbReference>
<name>A0A7M6DNX1_9CNID</name>
<dbReference type="OrthoDB" id="5974989at2759"/>
<dbReference type="EnsemblMetazoa" id="CLYHEMT018907.1">
    <property type="protein sequence ID" value="CLYHEMP018907.1"/>
    <property type="gene ID" value="CLYHEMG018907"/>
</dbReference>
<dbReference type="SUPFAM" id="SSF54928">
    <property type="entry name" value="RNA-binding domain, RBD"/>
    <property type="match status" value="1"/>
</dbReference>
<protein>
    <submittedName>
        <fullName evidence="2">Uncharacterized protein</fullName>
    </submittedName>
</protein>
<reference evidence="2" key="1">
    <citation type="submission" date="2021-01" db="UniProtKB">
        <authorList>
            <consortium name="EnsemblMetazoa"/>
        </authorList>
    </citation>
    <scope>IDENTIFICATION</scope>
</reference>
<evidence type="ECO:0000313" key="2">
    <source>
        <dbReference type="EnsemblMetazoa" id="CLYHEMP018907.1"/>
    </source>
</evidence>
<dbReference type="RefSeq" id="XP_066933989.1">
    <property type="nucleotide sequence ID" value="XM_067077888.1"/>
</dbReference>
<evidence type="ECO:0000256" key="1">
    <source>
        <dbReference type="SAM" id="MobiDB-lite"/>
    </source>
</evidence>
<keyword evidence="3" id="KW-1185">Reference proteome</keyword>